<accession>A0A7L5BT47</accession>
<dbReference type="CDD" id="cd11037">
    <property type="entry name" value="CYP199A2-like"/>
    <property type="match status" value="1"/>
</dbReference>
<keyword evidence="2" id="KW-0503">Monooxygenase</keyword>
<dbReference type="Proteomes" id="UP000503336">
    <property type="component" value="Chromosome"/>
</dbReference>
<keyword evidence="2" id="KW-0349">Heme</keyword>
<dbReference type="InterPro" id="IPR036396">
    <property type="entry name" value="Cyt_P450_sf"/>
</dbReference>
<dbReference type="SUPFAM" id="SSF48264">
    <property type="entry name" value="Cytochrome P450"/>
    <property type="match status" value="1"/>
</dbReference>
<proteinExistence type="inferred from homology"/>
<evidence type="ECO:0000256" key="1">
    <source>
        <dbReference type="ARBA" id="ARBA00010617"/>
    </source>
</evidence>
<dbReference type="InterPro" id="IPR002397">
    <property type="entry name" value="Cyt_P450_B"/>
</dbReference>
<dbReference type="EMBL" id="CP049056">
    <property type="protein sequence ID" value="QIE55010.1"/>
    <property type="molecule type" value="Genomic_DNA"/>
</dbReference>
<keyword evidence="2" id="KW-0479">Metal-binding</keyword>
<dbReference type="PANTHER" id="PTHR46696:SF1">
    <property type="entry name" value="CYTOCHROME P450 YJIB-RELATED"/>
    <property type="match status" value="1"/>
</dbReference>
<dbReference type="KEGG" id="hdh:G5B40_05810"/>
<dbReference type="PANTHER" id="PTHR46696">
    <property type="entry name" value="P450, PUTATIVE (EUROFUNG)-RELATED"/>
    <property type="match status" value="1"/>
</dbReference>
<name>A0A7L5BT47_9RHOB</name>
<reference evidence="3 4" key="1">
    <citation type="submission" date="2020-02" db="EMBL/GenBank/DDBJ databases">
        <title>complete genome sequence of Rhodobacteraceae bacterium.</title>
        <authorList>
            <person name="Park J."/>
            <person name="Kim Y.-S."/>
            <person name="Kim K.-H."/>
        </authorList>
    </citation>
    <scope>NUCLEOTIDE SEQUENCE [LARGE SCALE GENOMIC DNA]</scope>
    <source>
        <strain evidence="3 4">RR4-56</strain>
    </source>
</reference>
<organism evidence="3 4">
    <name type="scientific">Pikeienuella piscinae</name>
    <dbReference type="NCBI Taxonomy" id="2748098"/>
    <lineage>
        <taxon>Bacteria</taxon>
        <taxon>Pseudomonadati</taxon>
        <taxon>Pseudomonadota</taxon>
        <taxon>Alphaproteobacteria</taxon>
        <taxon>Rhodobacterales</taxon>
        <taxon>Paracoccaceae</taxon>
        <taxon>Pikeienuella</taxon>
    </lineage>
</organism>
<keyword evidence="4" id="KW-1185">Reference proteome</keyword>
<gene>
    <name evidence="3" type="ORF">G5B40_05810</name>
</gene>
<dbReference type="PRINTS" id="PR00359">
    <property type="entry name" value="BP450"/>
</dbReference>
<dbReference type="GO" id="GO:0020037">
    <property type="term" value="F:heme binding"/>
    <property type="evidence" value="ECO:0007669"/>
    <property type="project" value="InterPro"/>
</dbReference>
<dbReference type="Gene3D" id="1.10.630.10">
    <property type="entry name" value="Cytochrome P450"/>
    <property type="match status" value="1"/>
</dbReference>
<sequence length="407" mass="44728">MNLISGHKEFAAPQDAAIWDIDPYAVETLTAPEPYYAELRARGAFAYIPRYSILACGGYEATKEVFSDHERFASSNGVGLHDLKLEDSWRAPSIVLEVDPPDHAANRRVIMRALSPRAVAGLKERFRAAADALVDQLIEKGSFDAVAECAETFPTTVFPAAVGLKLNDRRKLIDYGSMVFNGYGPDNELRRAALAKSDKIIPWITRSCGRGNLRPDGLGATFFEAADAGEITEKEAELLVRSLLSAGVDTTVASIGNALWCLSRHPAEFEKLKADPSLTRPCFEEVLRYTSPVHSFCRTATRDTEVAGVRIEEGSKILCVLGAANLDESRWEAPTRFNIERRPTGHLAFGVGVHNCVGQNVARAELDAILSSIAEKVSSIEPAGDPEWRPNNAMRFLDRLPITFRPR</sequence>
<dbReference type="GO" id="GO:0005506">
    <property type="term" value="F:iron ion binding"/>
    <property type="evidence" value="ECO:0007669"/>
    <property type="project" value="InterPro"/>
</dbReference>
<dbReference type="RefSeq" id="WP_165096191.1">
    <property type="nucleotide sequence ID" value="NZ_CP049056.1"/>
</dbReference>
<evidence type="ECO:0000256" key="2">
    <source>
        <dbReference type="RuleBase" id="RU000461"/>
    </source>
</evidence>
<dbReference type="Pfam" id="PF00067">
    <property type="entry name" value="p450"/>
    <property type="match status" value="1"/>
</dbReference>
<dbReference type="AlphaFoldDB" id="A0A7L5BT47"/>
<evidence type="ECO:0000313" key="3">
    <source>
        <dbReference type="EMBL" id="QIE55010.1"/>
    </source>
</evidence>
<evidence type="ECO:0000313" key="4">
    <source>
        <dbReference type="Proteomes" id="UP000503336"/>
    </source>
</evidence>
<comment type="similarity">
    <text evidence="1 2">Belongs to the cytochrome P450 family.</text>
</comment>
<keyword evidence="2" id="KW-0560">Oxidoreductase</keyword>
<dbReference type="InterPro" id="IPR001128">
    <property type="entry name" value="Cyt_P450"/>
</dbReference>
<protein>
    <submittedName>
        <fullName evidence="3">Cytochrome P450</fullName>
    </submittedName>
</protein>
<dbReference type="InterPro" id="IPR017972">
    <property type="entry name" value="Cyt_P450_CS"/>
</dbReference>
<dbReference type="GO" id="GO:0004497">
    <property type="term" value="F:monooxygenase activity"/>
    <property type="evidence" value="ECO:0007669"/>
    <property type="project" value="UniProtKB-KW"/>
</dbReference>
<dbReference type="GO" id="GO:0016705">
    <property type="term" value="F:oxidoreductase activity, acting on paired donors, with incorporation or reduction of molecular oxygen"/>
    <property type="evidence" value="ECO:0007669"/>
    <property type="project" value="InterPro"/>
</dbReference>
<dbReference type="PROSITE" id="PS00086">
    <property type="entry name" value="CYTOCHROME_P450"/>
    <property type="match status" value="1"/>
</dbReference>
<keyword evidence="2" id="KW-0408">Iron</keyword>